<proteinExistence type="predicted"/>
<sequence length="149" mass="15993">MSGEVFTPSGILMVMWLGLRTLSDGVRVEVGYATSDGAAAALGAHIYRVRTPDGPTREFSSTIELLDYLCASYDLDEIQHGKPQVRLAPTIDGATRMTSSSAAAGLPGAESAFPRRPSEPEGHRPAAWGAGAQRPRLQPAQRDRHHEPD</sequence>
<dbReference type="EMBL" id="BAABDC010000002">
    <property type="protein sequence ID" value="GAA3702533.1"/>
    <property type="molecule type" value="Genomic_DNA"/>
</dbReference>
<gene>
    <name evidence="2" type="ORF">GCM10022399_18730</name>
</gene>
<evidence type="ECO:0000256" key="1">
    <source>
        <dbReference type="SAM" id="MobiDB-lite"/>
    </source>
</evidence>
<comment type="caution">
    <text evidence="2">The sequence shown here is derived from an EMBL/GenBank/DDBJ whole genome shotgun (WGS) entry which is preliminary data.</text>
</comment>
<protein>
    <submittedName>
        <fullName evidence="2">Uncharacterized protein</fullName>
    </submittedName>
</protein>
<accession>A0ABP7DFJ7</accession>
<dbReference type="Proteomes" id="UP001501468">
    <property type="component" value="Unassembled WGS sequence"/>
</dbReference>
<name>A0ABP7DFJ7_9MICO</name>
<keyword evidence="3" id="KW-1185">Reference proteome</keyword>
<reference evidence="3" key="1">
    <citation type="journal article" date="2019" name="Int. J. Syst. Evol. Microbiol.">
        <title>The Global Catalogue of Microorganisms (GCM) 10K type strain sequencing project: providing services to taxonomists for standard genome sequencing and annotation.</title>
        <authorList>
            <consortium name="The Broad Institute Genomics Platform"/>
            <consortium name="The Broad Institute Genome Sequencing Center for Infectious Disease"/>
            <person name="Wu L."/>
            <person name="Ma J."/>
        </authorList>
    </citation>
    <scope>NUCLEOTIDE SEQUENCE [LARGE SCALE GENOMIC DNA]</scope>
    <source>
        <strain evidence="3">JCM 17125</strain>
    </source>
</reference>
<organism evidence="2 3">
    <name type="scientific">Terrabacter ginsenosidimutans</name>
    <dbReference type="NCBI Taxonomy" id="490575"/>
    <lineage>
        <taxon>Bacteria</taxon>
        <taxon>Bacillati</taxon>
        <taxon>Actinomycetota</taxon>
        <taxon>Actinomycetes</taxon>
        <taxon>Micrococcales</taxon>
        <taxon>Intrasporangiaceae</taxon>
        <taxon>Terrabacter</taxon>
    </lineage>
</organism>
<feature type="region of interest" description="Disordered" evidence="1">
    <location>
        <begin position="89"/>
        <end position="149"/>
    </location>
</feature>
<evidence type="ECO:0000313" key="3">
    <source>
        <dbReference type="Proteomes" id="UP001501468"/>
    </source>
</evidence>
<evidence type="ECO:0000313" key="2">
    <source>
        <dbReference type="EMBL" id="GAA3702533.1"/>
    </source>
</evidence>